<dbReference type="Proteomes" id="UP000663292">
    <property type="component" value="Chromosome"/>
</dbReference>
<sequence length="56" mass="6347">MARLTIEMPTELAVRGRSRPVERDTPCSSVGADEQPVSPDVRQFLSWFACWSPINR</sequence>
<evidence type="ECO:0000313" key="3">
    <source>
        <dbReference type="Proteomes" id="UP000663292"/>
    </source>
</evidence>
<dbReference type="EMBL" id="CP064791">
    <property type="protein sequence ID" value="QSG14429.1"/>
    <property type="molecule type" value="Genomic_DNA"/>
</dbReference>
<evidence type="ECO:0000256" key="1">
    <source>
        <dbReference type="SAM" id="MobiDB-lite"/>
    </source>
</evidence>
<evidence type="ECO:0000313" key="2">
    <source>
        <dbReference type="EMBL" id="QSG14429.1"/>
    </source>
</evidence>
<dbReference type="GeneID" id="68857524"/>
<protein>
    <submittedName>
        <fullName evidence="2">Uncharacterized protein</fullName>
    </submittedName>
</protein>
<feature type="region of interest" description="Disordered" evidence="1">
    <location>
        <begin position="13"/>
        <end position="35"/>
    </location>
</feature>
<keyword evidence="3" id="KW-1185">Reference proteome</keyword>
<accession>A0A897NUN3</accession>
<gene>
    <name evidence="2" type="ORF">HSEST_0888</name>
</gene>
<dbReference type="AlphaFoldDB" id="A0A897NUN3"/>
<proteinExistence type="predicted"/>
<dbReference type="RefSeq" id="WP_229122376.1">
    <property type="nucleotide sequence ID" value="NZ_CP064791.1"/>
</dbReference>
<reference evidence="2 3" key="1">
    <citation type="submission" date="2020-11" db="EMBL/GenBank/DDBJ databases">
        <title>Carbohydrate-dependent, anaerobic sulfur respiration: A novel catabolism in halophilic archaea.</title>
        <authorList>
            <person name="Sorokin D.Y."/>
            <person name="Messina E."/>
            <person name="Smedile F."/>
            <person name="La Cono V."/>
            <person name="Hallsworth J.E."/>
            <person name="Yakimov M.M."/>
        </authorList>
    </citation>
    <scope>NUCLEOTIDE SEQUENCE [LARGE SCALE GENOMIC DNA]</scope>
    <source>
        <strain evidence="2 3">HSR-Est</strain>
    </source>
</reference>
<organism evidence="2 3">
    <name type="scientific">Halapricum desulfuricans</name>
    <dbReference type="NCBI Taxonomy" id="2841257"/>
    <lineage>
        <taxon>Archaea</taxon>
        <taxon>Methanobacteriati</taxon>
        <taxon>Methanobacteriota</taxon>
        <taxon>Stenosarchaea group</taxon>
        <taxon>Halobacteria</taxon>
        <taxon>Halobacteriales</taxon>
        <taxon>Haloarculaceae</taxon>
        <taxon>Halapricum</taxon>
    </lineage>
</organism>
<name>A0A897NUN3_9EURY</name>